<evidence type="ECO:0000256" key="4">
    <source>
        <dbReference type="RuleBase" id="RU362110"/>
    </source>
</evidence>
<dbReference type="InterPro" id="IPR001362">
    <property type="entry name" value="Glyco_hydro_32"/>
</dbReference>
<gene>
    <name evidence="8" type="ORF">BN1723_004343</name>
</gene>
<feature type="non-terminal residue" evidence="8">
    <location>
        <position position="593"/>
    </location>
</feature>
<proteinExistence type="inferred from homology"/>
<keyword evidence="2 4" id="KW-0378">Hydrolase</keyword>
<sequence length="593" mass="65193">MAALKITSAVTAITSLAALATPAFAQDLSAEYPTLTTDILEGLGNSSLFTRWRPRSHYMSPHSWMNDPCGPLYDPTTETYHLHYQYHPNHVNWGNISWGHAVSKDLFHWTDVRGWANDSAVSLASGKYPSGPLSQFTGTSQPVNLMVLGSGLKGGDVPFPLPGPERPGFLGPRIPLYTAPASNLEAWEFLGALWEPAANSSLGVPDVTGSYGYNFEVSSLFELDTPSGGKAWFFGAGAEGGNTTTHWREQWALWNRGEVSARENGSVAFAPNSGGALDWGMAYAQATWNDTKENRRVMWGWAIEEVNDAYVFNTTKQLGYNGVMTLPTELFVKETKNVVNCDVQPDGNFCVKQKDGSFTAETLGLRPLPDVLDLMRNGSEAHDFDVGELHSTHHRAVTHAGSSYELKATLSNFNGTAGILVAQSPDHAEYTVIYLDPETKQIGVNRDHSSLLPHFGNRTFVGHFEAYEIRESGSNKTTTEDVNFHVVVDGSLLEVWVNERFAMTARMYPSRSDSTGISFFAGSWENKEAGGGCKQSAEGDEEEDAEVIQASWSNVQVWKGLSNAWPDRPSDSSVQLVWDSPEDTNNYTWWAGY</sequence>
<evidence type="ECO:0008006" key="10">
    <source>
        <dbReference type="Google" id="ProtNLM"/>
    </source>
</evidence>
<evidence type="ECO:0000259" key="7">
    <source>
        <dbReference type="Pfam" id="PF08244"/>
    </source>
</evidence>
<feature type="domain" description="Glycosyl hydrolase family 32 N-terminal" evidence="6">
    <location>
        <begin position="174"/>
        <end position="337"/>
    </location>
</feature>
<dbReference type="CDD" id="cd18621">
    <property type="entry name" value="GH32_XdINV-like"/>
    <property type="match status" value="1"/>
</dbReference>
<comment type="similarity">
    <text evidence="1 4">Belongs to the glycosyl hydrolase 32 family.</text>
</comment>
<feature type="chain" id="PRO_5002567923" description="Glycosyl hydrolase family 32 N-terminal domain-containing protein" evidence="5">
    <location>
        <begin position="26"/>
        <end position="593"/>
    </location>
</feature>
<dbReference type="PANTHER" id="PTHR42800">
    <property type="entry name" value="EXOINULINASE INUD (AFU_ORTHOLOGUE AFUA_5G00480)"/>
    <property type="match status" value="1"/>
</dbReference>
<feature type="signal peptide" evidence="5">
    <location>
        <begin position="1"/>
        <end position="25"/>
    </location>
</feature>
<dbReference type="Pfam" id="PF00251">
    <property type="entry name" value="Glyco_hydro_32N"/>
    <property type="match status" value="2"/>
</dbReference>
<dbReference type="SUPFAM" id="SSF49899">
    <property type="entry name" value="Concanavalin A-like lectins/glucanases"/>
    <property type="match status" value="1"/>
</dbReference>
<dbReference type="Pfam" id="PF08244">
    <property type="entry name" value="Glyco_hydro_32C"/>
    <property type="match status" value="1"/>
</dbReference>
<evidence type="ECO:0000256" key="3">
    <source>
        <dbReference type="ARBA" id="ARBA00023295"/>
    </source>
</evidence>
<dbReference type="PANTHER" id="PTHR42800:SF3">
    <property type="entry name" value="GLYCOSYL HYDROLASE FAMILY 32 N-TERMINAL DOMAIN-CONTAINING PROTEIN"/>
    <property type="match status" value="1"/>
</dbReference>
<dbReference type="Proteomes" id="UP000045706">
    <property type="component" value="Unassembled WGS sequence"/>
</dbReference>
<protein>
    <recommendedName>
        <fullName evidence="10">Glycosyl hydrolase family 32 N-terminal domain-containing protein</fullName>
    </recommendedName>
</protein>
<feature type="domain" description="Glycosyl hydrolase family 32 N-terminal" evidence="6">
    <location>
        <begin position="57"/>
        <end position="111"/>
    </location>
</feature>
<name>A0A0G4MVN2_VERLO</name>
<dbReference type="GO" id="GO:0004575">
    <property type="term" value="F:sucrose alpha-glucosidase activity"/>
    <property type="evidence" value="ECO:0007669"/>
    <property type="project" value="TreeGrafter"/>
</dbReference>
<dbReference type="Gene3D" id="2.115.10.20">
    <property type="entry name" value="Glycosyl hydrolase domain, family 43"/>
    <property type="match status" value="2"/>
</dbReference>
<keyword evidence="5" id="KW-0732">Signal</keyword>
<dbReference type="InterPro" id="IPR013148">
    <property type="entry name" value="Glyco_hydro_32_N"/>
</dbReference>
<dbReference type="SMART" id="SM00640">
    <property type="entry name" value="Glyco_32"/>
    <property type="match status" value="1"/>
</dbReference>
<evidence type="ECO:0000256" key="2">
    <source>
        <dbReference type="ARBA" id="ARBA00022801"/>
    </source>
</evidence>
<keyword evidence="3 4" id="KW-0326">Glycosidase</keyword>
<accession>A0A0G4MVN2</accession>
<reference evidence="9" key="1">
    <citation type="submission" date="2015-05" db="EMBL/GenBank/DDBJ databases">
        <authorList>
            <person name="Fogelqvist Johan"/>
        </authorList>
    </citation>
    <scope>NUCLEOTIDE SEQUENCE [LARGE SCALE GENOMIC DNA]</scope>
</reference>
<evidence type="ECO:0000256" key="5">
    <source>
        <dbReference type="SAM" id="SignalP"/>
    </source>
</evidence>
<evidence type="ECO:0000259" key="6">
    <source>
        <dbReference type="Pfam" id="PF00251"/>
    </source>
</evidence>
<feature type="domain" description="Glycosyl hydrolase family 32 C-terminal" evidence="7">
    <location>
        <begin position="373"/>
        <end position="522"/>
    </location>
</feature>
<dbReference type="GO" id="GO:0005737">
    <property type="term" value="C:cytoplasm"/>
    <property type="evidence" value="ECO:0007669"/>
    <property type="project" value="TreeGrafter"/>
</dbReference>
<evidence type="ECO:0000313" key="9">
    <source>
        <dbReference type="Proteomes" id="UP000045706"/>
    </source>
</evidence>
<dbReference type="InterPro" id="IPR023296">
    <property type="entry name" value="Glyco_hydro_beta-prop_sf"/>
</dbReference>
<dbReference type="Gene3D" id="2.60.120.560">
    <property type="entry name" value="Exo-inulinase, domain 1"/>
    <property type="match status" value="1"/>
</dbReference>
<dbReference type="SUPFAM" id="SSF75005">
    <property type="entry name" value="Arabinanase/levansucrase/invertase"/>
    <property type="match status" value="1"/>
</dbReference>
<evidence type="ECO:0000313" key="8">
    <source>
        <dbReference type="EMBL" id="CRK38100.1"/>
    </source>
</evidence>
<dbReference type="InterPro" id="IPR013320">
    <property type="entry name" value="ConA-like_dom_sf"/>
</dbReference>
<dbReference type="InterPro" id="IPR013189">
    <property type="entry name" value="Glyco_hydro_32_C"/>
</dbReference>
<dbReference type="AlphaFoldDB" id="A0A0G4MVN2"/>
<organism evidence="8 9">
    <name type="scientific">Verticillium longisporum</name>
    <name type="common">Verticillium dahliae var. longisporum</name>
    <dbReference type="NCBI Taxonomy" id="100787"/>
    <lineage>
        <taxon>Eukaryota</taxon>
        <taxon>Fungi</taxon>
        <taxon>Dikarya</taxon>
        <taxon>Ascomycota</taxon>
        <taxon>Pezizomycotina</taxon>
        <taxon>Sordariomycetes</taxon>
        <taxon>Hypocreomycetidae</taxon>
        <taxon>Glomerellales</taxon>
        <taxon>Plectosphaerellaceae</taxon>
        <taxon>Verticillium</taxon>
    </lineage>
</organism>
<evidence type="ECO:0000256" key="1">
    <source>
        <dbReference type="ARBA" id="ARBA00009902"/>
    </source>
</evidence>
<dbReference type="GO" id="GO:0005987">
    <property type="term" value="P:sucrose catabolic process"/>
    <property type="evidence" value="ECO:0007669"/>
    <property type="project" value="TreeGrafter"/>
</dbReference>
<dbReference type="EMBL" id="CVQI01031112">
    <property type="protein sequence ID" value="CRK38100.1"/>
    <property type="molecule type" value="Genomic_DNA"/>
</dbReference>